<reference evidence="9 10" key="1">
    <citation type="journal article" date="2012" name="Genet. Mol. Biol.">
        <title>Analysis of 16S rRNA and mxaF genes revealing insights into Methylobacterium niche-specific plant association.</title>
        <authorList>
            <person name="Dourado M.N."/>
            <person name="Andreote F.D."/>
            <person name="Dini-Andreote F."/>
            <person name="Conti R."/>
            <person name="Araujo J.M."/>
            <person name="Araujo W.L."/>
        </authorList>
    </citation>
    <scope>NUCLEOTIDE SEQUENCE [LARGE SCALE GENOMIC DNA]</scope>
    <source>
        <strain evidence="9 10">TC3-10</strain>
    </source>
</reference>
<keyword evidence="6 9" id="KW-0418">Kinase</keyword>
<gene>
    <name evidence="9" type="ORF">MOTC310_30070</name>
</gene>
<evidence type="ECO:0000256" key="4">
    <source>
        <dbReference type="ARBA" id="ARBA00022679"/>
    </source>
</evidence>
<dbReference type="InterPro" id="IPR036890">
    <property type="entry name" value="HATPase_C_sf"/>
</dbReference>
<comment type="catalytic activity">
    <reaction evidence="1">
        <text>ATP + protein L-histidine = ADP + protein N-phospho-L-histidine.</text>
        <dbReference type="EC" id="2.7.13.3"/>
    </reaction>
</comment>
<dbReference type="PANTHER" id="PTHR41523:SF7">
    <property type="entry name" value="HISTIDINE KINASE"/>
    <property type="match status" value="1"/>
</dbReference>
<keyword evidence="3" id="KW-0597">Phosphoprotein</keyword>
<evidence type="ECO:0000256" key="7">
    <source>
        <dbReference type="ARBA" id="ARBA00022840"/>
    </source>
</evidence>
<keyword evidence="4" id="KW-0808">Transferase</keyword>
<evidence type="ECO:0000256" key="1">
    <source>
        <dbReference type="ARBA" id="ARBA00000085"/>
    </source>
</evidence>
<accession>A0ABU7TWW0</accession>
<protein>
    <recommendedName>
        <fullName evidence="2">histidine kinase</fullName>
        <ecNumber evidence="2">2.7.13.3</ecNumber>
    </recommendedName>
</protein>
<sequence length="239" mass="25620">MAEPEATVARLAQLEADNARLRRLLDESGTPDGLRHGLRDTLAMLRAVLRLSAETAETVDGYATHLEGRLDAIARVRVAADTFGEVSLHTLISDELMIHLIREGEQATLDGPTLRLRPKAAQLMGLAVHELCSNAVEHGAFGLSQGGVDVTWSVAGDGKAAPGDLTIVWKESGSTGVKQPTRRGFGMQVLTEMLSYELRAVVALAFEPNGLRCTISCPLVPRTGRLAEDERADETGETG</sequence>
<keyword evidence="10" id="KW-1185">Reference proteome</keyword>
<organism evidence="9 10">
    <name type="scientific">Methylobacterium oryzae</name>
    <dbReference type="NCBI Taxonomy" id="334852"/>
    <lineage>
        <taxon>Bacteria</taxon>
        <taxon>Pseudomonadati</taxon>
        <taxon>Pseudomonadota</taxon>
        <taxon>Alphaproteobacteria</taxon>
        <taxon>Hyphomicrobiales</taxon>
        <taxon>Methylobacteriaceae</taxon>
        <taxon>Methylobacterium</taxon>
    </lineage>
</organism>
<keyword evidence="5" id="KW-0547">Nucleotide-binding</keyword>
<dbReference type="EMBL" id="MLCA01000016">
    <property type="protein sequence ID" value="MEE7494440.1"/>
    <property type="molecule type" value="Genomic_DNA"/>
</dbReference>
<dbReference type="Pfam" id="PF07536">
    <property type="entry name" value="HWE_HK"/>
    <property type="match status" value="1"/>
</dbReference>
<dbReference type="Proteomes" id="UP001355206">
    <property type="component" value="Unassembled WGS sequence"/>
</dbReference>
<comment type="caution">
    <text evidence="9">The sequence shown here is derived from an EMBL/GenBank/DDBJ whole genome shotgun (WGS) entry which is preliminary data.</text>
</comment>
<dbReference type="EC" id="2.7.13.3" evidence="2"/>
<dbReference type="InterPro" id="IPR011102">
    <property type="entry name" value="Sig_transdc_His_kinase_HWE"/>
</dbReference>
<feature type="domain" description="Signal transduction histidine kinase HWE region" evidence="8">
    <location>
        <begin position="34"/>
        <end position="113"/>
    </location>
</feature>
<dbReference type="SMART" id="SM00911">
    <property type="entry name" value="HWE_HK"/>
    <property type="match status" value="1"/>
</dbReference>
<evidence type="ECO:0000256" key="5">
    <source>
        <dbReference type="ARBA" id="ARBA00022741"/>
    </source>
</evidence>
<proteinExistence type="predicted"/>
<evidence type="ECO:0000256" key="3">
    <source>
        <dbReference type="ARBA" id="ARBA00022553"/>
    </source>
</evidence>
<name>A0ABU7TWW0_9HYPH</name>
<evidence type="ECO:0000259" key="8">
    <source>
        <dbReference type="SMART" id="SM00911"/>
    </source>
</evidence>
<keyword evidence="7" id="KW-0067">ATP-binding</keyword>
<dbReference type="PANTHER" id="PTHR41523">
    <property type="entry name" value="TWO-COMPONENT SYSTEM SENSOR PROTEIN"/>
    <property type="match status" value="1"/>
</dbReference>
<dbReference type="GO" id="GO:0016301">
    <property type="term" value="F:kinase activity"/>
    <property type="evidence" value="ECO:0007669"/>
    <property type="project" value="UniProtKB-KW"/>
</dbReference>
<evidence type="ECO:0000256" key="2">
    <source>
        <dbReference type="ARBA" id="ARBA00012438"/>
    </source>
</evidence>
<evidence type="ECO:0000313" key="9">
    <source>
        <dbReference type="EMBL" id="MEE7494440.1"/>
    </source>
</evidence>
<evidence type="ECO:0000313" key="10">
    <source>
        <dbReference type="Proteomes" id="UP001355206"/>
    </source>
</evidence>
<dbReference type="RefSeq" id="WP_331304418.1">
    <property type="nucleotide sequence ID" value="NZ_MLCA01000016.1"/>
</dbReference>
<evidence type="ECO:0000256" key="6">
    <source>
        <dbReference type="ARBA" id="ARBA00022777"/>
    </source>
</evidence>
<dbReference type="Gene3D" id="3.30.565.10">
    <property type="entry name" value="Histidine kinase-like ATPase, C-terminal domain"/>
    <property type="match status" value="1"/>
</dbReference>